<proteinExistence type="predicted"/>
<gene>
    <name evidence="9" type="ORF">JI435_050730</name>
</gene>
<feature type="region of interest" description="Disordered" evidence="7">
    <location>
        <begin position="56"/>
        <end position="144"/>
    </location>
</feature>
<feature type="compositionally biased region" description="Basic and acidic residues" evidence="7">
    <location>
        <begin position="68"/>
        <end position="77"/>
    </location>
</feature>
<keyword evidence="1" id="KW-0479">Metal-binding</keyword>
<dbReference type="SMART" id="SM00906">
    <property type="entry name" value="Fungal_trans"/>
    <property type="match status" value="1"/>
</dbReference>
<dbReference type="OMA" id="WWTLYAR"/>
<keyword evidence="6" id="KW-0539">Nucleus</keyword>
<dbReference type="VEuPathDB" id="FungiDB:JI435_050730"/>
<keyword evidence="3" id="KW-0805">Transcription regulation</keyword>
<dbReference type="Proteomes" id="UP000663193">
    <property type="component" value="Chromosome 13"/>
</dbReference>
<dbReference type="InterPro" id="IPR036864">
    <property type="entry name" value="Zn2-C6_fun-type_DNA-bd_sf"/>
</dbReference>
<dbReference type="GO" id="GO:0003677">
    <property type="term" value="F:DNA binding"/>
    <property type="evidence" value="ECO:0007669"/>
    <property type="project" value="UniProtKB-KW"/>
</dbReference>
<evidence type="ECO:0000313" key="10">
    <source>
        <dbReference type="Proteomes" id="UP000663193"/>
    </source>
</evidence>
<evidence type="ECO:0000256" key="5">
    <source>
        <dbReference type="ARBA" id="ARBA00023163"/>
    </source>
</evidence>
<evidence type="ECO:0000256" key="1">
    <source>
        <dbReference type="ARBA" id="ARBA00022723"/>
    </source>
</evidence>
<dbReference type="InterPro" id="IPR052073">
    <property type="entry name" value="Amide_Lactam_Regulators"/>
</dbReference>
<dbReference type="Pfam" id="PF04082">
    <property type="entry name" value="Fungal_trans"/>
    <property type="match status" value="1"/>
</dbReference>
<dbReference type="GO" id="GO:0008270">
    <property type="term" value="F:zinc ion binding"/>
    <property type="evidence" value="ECO:0007669"/>
    <property type="project" value="InterPro"/>
</dbReference>
<protein>
    <recommendedName>
        <fullName evidence="8">Zn(2)-C6 fungal-type domain-containing protein</fullName>
    </recommendedName>
</protein>
<evidence type="ECO:0000259" key="8">
    <source>
        <dbReference type="PROSITE" id="PS50048"/>
    </source>
</evidence>
<evidence type="ECO:0000256" key="4">
    <source>
        <dbReference type="ARBA" id="ARBA00023125"/>
    </source>
</evidence>
<dbReference type="EMBL" id="CP069035">
    <property type="protein sequence ID" value="QRD02099.1"/>
    <property type="molecule type" value="Genomic_DNA"/>
</dbReference>
<dbReference type="OrthoDB" id="10251155at2759"/>
<feature type="compositionally biased region" description="Polar residues" evidence="7">
    <location>
        <begin position="79"/>
        <end position="124"/>
    </location>
</feature>
<keyword evidence="4" id="KW-0238">DNA-binding</keyword>
<dbReference type="GO" id="GO:0006351">
    <property type="term" value="P:DNA-templated transcription"/>
    <property type="evidence" value="ECO:0007669"/>
    <property type="project" value="InterPro"/>
</dbReference>
<dbReference type="InterPro" id="IPR001138">
    <property type="entry name" value="Zn2Cys6_DnaBD"/>
</dbReference>
<reference evidence="10" key="1">
    <citation type="journal article" date="2021" name="BMC Genomics">
        <title>Chromosome-level genome assembly and manually-curated proteome of model necrotroph Parastagonospora nodorum Sn15 reveals a genome-wide trove of candidate effector homologs, and redundancy of virulence-related functions within an accessory chromosome.</title>
        <authorList>
            <person name="Bertazzoni S."/>
            <person name="Jones D.A.B."/>
            <person name="Phan H.T."/>
            <person name="Tan K.-C."/>
            <person name="Hane J.K."/>
        </authorList>
    </citation>
    <scope>NUCLEOTIDE SEQUENCE [LARGE SCALE GENOMIC DNA]</scope>
    <source>
        <strain evidence="10">SN15 / ATCC MYA-4574 / FGSC 10173)</strain>
    </source>
</reference>
<dbReference type="CDD" id="cd00067">
    <property type="entry name" value="GAL4"/>
    <property type="match status" value="1"/>
</dbReference>
<dbReference type="PANTHER" id="PTHR47171:SF2">
    <property type="entry name" value="TRANSCRIPTION FACTOR, PUTATIVE-RELATED"/>
    <property type="match status" value="1"/>
</dbReference>
<dbReference type="GO" id="GO:0000981">
    <property type="term" value="F:DNA-binding transcription factor activity, RNA polymerase II-specific"/>
    <property type="evidence" value="ECO:0007669"/>
    <property type="project" value="InterPro"/>
</dbReference>
<evidence type="ECO:0000256" key="2">
    <source>
        <dbReference type="ARBA" id="ARBA00022833"/>
    </source>
</evidence>
<accession>A0A7U2FB79</accession>
<dbReference type="PROSITE" id="PS00463">
    <property type="entry name" value="ZN2_CY6_FUNGAL_1"/>
    <property type="match status" value="1"/>
</dbReference>
<dbReference type="PANTHER" id="PTHR47171">
    <property type="entry name" value="FARA-RELATED"/>
    <property type="match status" value="1"/>
</dbReference>
<name>A0A7U2FB79_PHANO</name>
<organism evidence="9 10">
    <name type="scientific">Phaeosphaeria nodorum (strain SN15 / ATCC MYA-4574 / FGSC 10173)</name>
    <name type="common">Glume blotch fungus</name>
    <name type="synonym">Parastagonospora nodorum</name>
    <dbReference type="NCBI Taxonomy" id="321614"/>
    <lineage>
        <taxon>Eukaryota</taxon>
        <taxon>Fungi</taxon>
        <taxon>Dikarya</taxon>
        <taxon>Ascomycota</taxon>
        <taxon>Pezizomycotina</taxon>
        <taxon>Dothideomycetes</taxon>
        <taxon>Pleosporomycetidae</taxon>
        <taxon>Pleosporales</taxon>
        <taxon>Pleosporineae</taxon>
        <taxon>Phaeosphaeriaceae</taxon>
        <taxon>Parastagonospora</taxon>
    </lineage>
</organism>
<dbReference type="SMART" id="SM00066">
    <property type="entry name" value="GAL4"/>
    <property type="match status" value="1"/>
</dbReference>
<dbReference type="Pfam" id="PF00172">
    <property type="entry name" value="Zn_clus"/>
    <property type="match status" value="1"/>
</dbReference>
<evidence type="ECO:0000313" key="9">
    <source>
        <dbReference type="EMBL" id="QRD02099.1"/>
    </source>
</evidence>
<dbReference type="KEGG" id="pno:SNOG_05073"/>
<evidence type="ECO:0000256" key="6">
    <source>
        <dbReference type="ARBA" id="ARBA00023242"/>
    </source>
</evidence>
<evidence type="ECO:0000256" key="7">
    <source>
        <dbReference type="SAM" id="MobiDB-lite"/>
    </source>
</evidence>
<dbReference type="Gene3D" id="4.10.240.10">
    <property type="entry name" value="Zn(2)-C6 fungal-type DNA-binding domain"/>
    <property type="match status" value="1"/>
</dbReference>
<dbReference type="RefSeq" id="XP_001795484.1">
    <property type="nucleotide sequence ID" value="XM_001795432.1"/>
</dbReference>
<dbReference type="PROSITE" id="PS50048">
    <property type="entry name" value="ZN2_CY6_FUNGAL_2"/>
    <property type="match status" value="1"/>
</dbReference>
<dbReference type="AlphaFoldDB" id="A0A7U2FB79"/>
<keyword evidence="10" id="KW-1185">Reference proteome</keyword>
<feature type="domain" description="Zn(2)-C6 fungal-type" evidence="8">
    <location>
        <begin position="15"/>
        <end position="47"/>
    </location>
</feature>
<keyword evidence="5" id="KW-0804">Transcription</keyword>
<sequence>MPKDKDGRARRTVKACVICHKKKVRCDIDDVDGEVCTPCTRDGYECVPRERKRKRFTFSPSPPAAGETRVKTQHEDSMPQGSGTNFATTDMVNNGTAESSNQAYGTSVQSESELGRRMSSTASFEESPLLEHPPGPSYPGMHHSIASNMTQQSYQKSNSVSYLGRLEYLRGEVPVNDDGGVHNKVPHRLSESDVTILKVQRVADLPPRSIRESLLDAFWERCYPWTPVVERSWIYDRRPGKASLLLQQAMFLAGSRVSAPLADYPSEDFYKKARVLFWMSAEEDPIITIAAACLLHWWNPQGPEQISLDTSSFWLRVCVGLAHQVGLHREPTGKPDAGLRKRIWWSLNVRDCLINAGHGRPRAIDLKFADVSPISALDFDGATGAAELFSAYVGISCILGDLTQSYLRKHGLQEHRKALEDRLFRWVKTLPEHLQLCIQTERRPLKPYSFEARQIHVQYFTVLVILNRPTDPKLAPSTASLLASSYVAGIFEEFMARDELRYLGPIFTFYCLTAGFAQLSCYRYADMVHIAEENLETLARALEELSKRWPTAIGSLKHLMDVREKVTQRTQLGQFPDLNFPNTTAQFFSDFGPDLCRMWHPIYQRLPKGTPLATRDLITAEILYGLRTPNDQTMELDMATNAAIQQQMMSSNIAAEPSLEPTLLQPQEWFGQYGVGGWLTGDWDQGGLGW</sequence>
<dbReference type="InterPro" id="IPR007219">
    <property type="entry name" value="XnlR_reg_dom"/>
</dbReference>
<dbReference type="SUPFAM" id="SSF57701">
    <property type="entry name" value="Zn2/Cys6 DNA-binding domain"/>
    <property type="match status" value="1"/>
</dbReference>
<keyword evidence="2" id="KW-0862">Zinc</keyword>
<evidence type="ECO:0000256" key="3">
    <source>
        <dbReference type="ARBA" id="ARBA00023015"/>
    </source>
</evidence>
<dbReference type="CDD" id="cd12148">
    <property type="entry name" value="fungal_TF_MHR"/>
    <property type="match status" value="1"/>
</dbReference>